<dbReference type="PANTHER" id="PTHR43214:SF37">
    <property type="entry name" value="TRANSCRIPTIONAL REGULATORY PROTEIN YDFI"/>
    <property type="match status" value="1"/>
</dbReference>
<evidence type="ECO:0000313" key="8">
    <source>
        <dbReference type="EMBL" id="TLS38875.1"/>
    </source>
</evidence>
<dbReference type="OrthoDB" id="9780153at2"/>
<dbReference type="CDD" id="cd17535">
    <property type="entry name" value="REC_NarL-like"/>
    <property type="match status" value="1"/>
</dbReference>
<dbReference type="InterPro" id="IPR058245">
    <property type="entry name" value="NreC/VraR/RcsB-like_REC"/>
</dbReference>
<dbReference type="PROSITE" id="PS00622">
    <property type="entry name" value="HTH_LUXR_1"/>
    <property type="match status" value="1"/>
</dbReference>
<dbReference type="AlphaFoldDB" id="A0A5R9FH49"/>
<evidence type="ECO:0000259" key="7">
    <source>
        <dbReference type="PROSITE" id="PS50110"/>
    </source>
</evidence>
<dbReference type="InterPro" id="IPR039420">
    <property type="entry name" value="WalR-like"/>
</dbReference>
<dbReference type="EMBL" id="SWLG01000001">
    <property type="protein sequence ID" value="TLS38875.1"/>
    <property type="molecule type" value="Genomic_DNA"/>
</dbReference>
<accession>A0A5R9FH49</accession>
<dbReference type="SMART" id="SM00448">
    <property type="entry name" value="REC"/>
    <property type="match status" value="1"/>
</dbReference>
<dbReference type="GO" id="GO:0005737">
    <property type="term" value="C:cytoplasm"/>
    <property type="evidence" value="ECO:0007669"/>
    <property type="project" value="UniProtKB-SubCell"/>
</dbReference>
<dbReference type="RefSeq" id="WP_138122149.1">
    <property type="nucleotide sequence ID" value="NZ_SWLG01000001.1"/>
</dbReference>
<keyword evidence="2" id="KW-0805">Transcription regulation</keyword>
<dbReference type="Gene3D" id="3.40.50.2300">
    <property type="match status" value="1"/>
</dbReference>
<evidence type="ECO:0000313" key="9">
    <source>
        <dbReference type="Proteomes" id="UP000308230"/>
    </source>
</evidence>
<evidence type="ECO:0000256" key="2">
    <source>
        <dbReference type="ARBA" id="ARBA00023015"/>
    </source>
</evidence>
<keyword evidence="9" id="KW-1185">Reference proteome</keyword>
<dbReference type="InterPro" id="IPR001789">
    <property type="entry name" value="Sig_transdc_resp-reg_receiver"/>
</dbReference>
<dbReference type="Proteomes" id="UP000308230">
    <property type="component" value="Unassembled WGS sequence"/>
</dbReference>
<evidence type="ECO:0000256" key="1">
    <source>
        <dbReference type="ARBA" id="ARBA00022553"/>
    </source>
</evidence>
<dbReference type="PRINTS" id="PR00038">
    <property type="entry name" value="HTHLUXR"/>
</dbReference>
<dbReference type="PANTHER" id="PTHR43214">
    <property type="entry name" value="TWO-COMPONENT RESPONSE REGULATOR"/>
    <property type="match status" value="1"/>
</dbReference>
<name>A0A5R9FH49_9BACL</name>
<dbReference type="PROSITE" id="PS50043">
    <property type="entry name" value="HTH_LUXR_2"/>
    <property type="match status" value="1"/>
</dbReference>
<feature type="domain" description="HTH luxR-type" evidence="6">
    <location>
        <begin position="144"/>
        <end position="209"/>
    </location>
</feature>
<dbReference type="GO" id="GO:0006355">
    <property type="term" value="P:regulation of DNA-templated transcription"/>
    <property type="evidence" value="ECO:0007669"/>
    <property type="project" value="InterPro"/>
</dbReference>
<dbReference type="Pfam" id="PF00196">
    <property type="entry name" value="GerE"/>
    <property type="match status" value="1"/>
</dbReference>
<dbReference type="CDD" id="cd06170">
    <property type="entry name" value="LuxR_C_like"/>
    <property type="match status" value="1"/>
</dbReference>
<proteinExistence type="predicted"/>
<evidence type="ECO:0000256" key="4">
    <source>
        <dbReference type="ARBA" id="ARBA00023163"/>
    </source>
</evidence>
<feature type="modified residue" description="4-aspartylphosphate" evidence="5">
    <location>
        <position position="57"/>
    </location>
</feature>
<dbReference type="PROSITE" id="PS50110">
    <property type="entry name" value="RESPONSE_REGULATORY"/>
    <property type="match status" value="1"/>
</dbReference>
<comment type="caution">
    <text evidence="8">The sequence shown here is derived from an EMBL/GenBank/DDBJ whole genome shotgun (WGS) entry which is preliminary data.</text>
</comment>
<dbReference type="SMART" id="SM00421">
    <property type="entry name" value="HTH_LUXR"/>
    <property type="match status" value="1"/>
</dbReference>
<evidence type="ECO:0000259" key="6">
    <source>
        <dbReference type="PROSITE" id="PS50043"/>
    </source>
</evidence>
<gene>
    <name evidence="8" type="ORF">FCL54_00740</name>
</gene>
<dbReference type="InterPro" id="IPR011006">
    <property type="entry name" value="CheY-like_superfamily"/>
</dbReference>
<organism evidence="8 9">
    <name type="scientific">Exobacillus caeni</name>
    <dbReference type="NCBI Taxonomy" id="2574798"/>
    <lineage>
        <taxon>Bacteria</taxon>
        <taxon>Bacillati</taxon>
        <taxon>Bacillota</taxon>
        <taxon>Bacilli</taxon>
        <taxon>Bacillales</taxon>
        <taxon>Guptibacillaceae</taxon>
        <taxon>Exobacillus</taxon>
    </lineage>
</organism>
<keyword evidence="4" id="KW-0804">Transcription</keyword>
<dbReference type="Pfam" id="PF00072">
    <property type="entry name" value="Response_reg"/>
    <property type="match status" value="1"/>
</dbReference>
<dbReference type="SUPFAM" id="SSF46894">
    <property type="entry name" value="C-terminal effector domain of the bipartite response regulators"/>
    <property type="match status" value="1"/>
</dbReference>
<keyword evidence="3" id="KW-0238">DNA-binding</keyword>
<keyword evidence="1 5" id="KW-0597">Phosphoprotein</keyword>
<feature type="domain" description="Response regulatory" evidence="7">
    <location>
        <begin position="6"/>
        <end position="122"/>
    </location>
</feature>
<protein>
    <submittedName>
        <fullName evidence="8">Response regulator transcription factor</fullName>
    </submittedName>
</protein>
<dbReference type="GO" id="GO:0000160">
    <property type="term" value="P:phosphorelay signal transduction system"/>
    <property type="evidence" value="ECO:0007669"/>
    <property type="project" value="InterPro"/>
</dbReference>
<evidence type="ECO:0000256" key="5">
    <source>
        <dbReference type="PROSITE-ProRule" id="PRU00169"/>
    </source>
</evidence>
<dbReference type="SUPFAM" id="SSF52172">
    <property type="entry name" value="CheY-like"/>
    <property type="match status" value="1"/>
</dbReference>
<dbReference type="GO" id="GO:0003677">
    <property type="term" value="F:DNA binding"/>
    <property type="evidence" value="ECO:0007669"/>
    <property type="project" value="UniProtKB-KW"/>
</dbReference>
<dbReference type="InterPro" id="IPR000792">
    <property type="entry name" value="Tscrpt_reg_LuxR_C"/>
</dbReference>
<dbReference type="InterPro" id="IPR016032">
    <property type="entry name" value="Sig_transdc_resp-reg_C-effctor"/>
</dbReference>
<sequence>MRDKTKIMIVDDHDMVRKGLKAYILTEPDFELVGEASDGKEAIKLAKDLKPEIILMDLIMPDVNGIEATKSILQDQPDIKIIIITSFYDDEQVFPAIEAGAFSYLLKTASADEIIQTVKKALSDESVIEPKVAQKMMTQFRKPQRSLHDDLTRREREVLVLVGQGKTNQQIADELYIGLKTVKTHVSNILAKLEVSDRTQAAVYANKHGIS</sequence>
<reference evidence="8 9" key="1">
    <citation type="submission" date="2019-04" db="EMBL/GenBank/DDBJ databases">
        <title>Bacillus caeni sp. nov., a bacterium isolated from mangrove sediment.</title>
        <authorList>
            <person name="Huang H."/>
            <person name="Mo K."/>
            <person name="Hu Y."/>
        </authorList>
    </citation>
    <scope>NUCLEOTIDE SEQUENCE [LARGE SCALE GENOMIC DNA]</scope>
    <source>
        <strain evidence="8 9">HB172195</strain>
    </source>
</reference>
<evidence type="ECO:0000256" key="3">
    <source>
        <dbReference type="ARBA" id="ARBA00023125"/>
    </source>
</evidence>